<dbReference type="PRINTS" id="PR00380">
    <property type="entry name" value="KINESINHEAVY"/>
</dbReference>
<dbReference type="InterPro" id="IPR001752">
    <property type="entry name" value="Kinesin_motor_dom"/>
</dbReference>
<name>A0A1X2GPI4_9FUNG</name>
<dbReference type="GO" id="GO:0005634">
    <property type="term" value="C:nucleus"/>
    <property type="evidence" value="ECO:0007669"/>
    <property type="project" value="TreeGrafter"/>
</dbReference>
<feature type="coiled-coil region" evidence="11">
    <location>
        <begin position="381"/>
        <end position="473"/>
    </location>
</feature>
<evidence type="ECO:0000256" key="12">
    <source>
        <dbReference type="SAM" id="MobiDB-lite"/>
    </source>
</evidence>
<evidence type="ECO:0000256" key="6">
    <source>
        <dbReference type="ARBA" id="ARBA00023175"/>
    </source>
</evidence>
<evidence type="ECO:0000256" key="4">
    <source>
        <dbReference type="ARBA" id="ARBA00022741"/>
    </source>
</evidence>
<dbReference type="PANTHER" id="PTHR47970:SF12">
    <property type="entry name" value="KINESIN FAMILY MEMBER 11"/>
    <property type="match status" value="1"/>
</dbReference>
<comment type="similarity">
    <text evidence="8">Belongs to the TRAFAC class myosin-kinesin ATPase superfamily. Kinesin family. KIN-5/BimC subfamily.</text>
</comment>
<comment type="subcellular location">
    <subcellularLocation>
        <location evidence="1">Cytoplasm</location>
        <location evidence="1">Cytoskeleton</location>
    </subcellularLocation>
</comment>
<keyword evidence="3 10" id="KW-0493">Microtubule</keyword>
<dbReference type="GO" id="GO:0007018">
    <property type="term" value="P:microtubule-based movement"/>
    <property type="evidence" value="ECO:0007669"/>
    <property type="project" value="InterPro"/>
</dbReference>
<evidence type="ECO:0000259" key="13">
    <source>
        <dbReference type="PROSITE" id="PS50067"/>
    </source>
</evidence>
<feature type="region of interest" description="Disordered" evidence="12">
    <location>
        <begin position="1"/>
        <end position="50"/>
    </location>
</feature>
<dbReference type="STRING" id="101127.A0A1X2GPI4"/>
<dbReference type="SUPFAM" id="SSF52540">
    <property type="entry name" value="P-loop containing nucleoside triphosphate hydrolases"/>
    <property type="match status" value="1"/>
</dbReference>
<reference evidence="14 15" key="1">
    <citation type="submission" date="2016-07" db="EMBL/GenBank/DDBJ databases">
        <title>Pervasive Adenine N6-methylation of Active Genes in Fungi.</title>
        <authorList>
            <consortium name="DOE Joint Genome Institute"/>
            <person name="Mondo S.J."/>
            <person name="Dannebaum R.O."/>
            <person name="Kuo R.C."/>
            <person name="Labutti K."/>
            <person name="Haridas S."/>
            <person name="Kuo A."/>
            <person name="Salamov A."/>
            <person name="Ahrendt S.R."/>
            <person name="Lipzen A."/>
            <person name="Sullivan W."/>
            <person name="Andreopoulos W.B."/>
            <person name="Clum A."/>
            <person name="Lindquist E."/>
            <person name="Daum C."/>
            <person name="Ramamoorthy G.K."/>
            <person name="Gryganskyi A."/>
            <person name="Culley D."/>
            <person name="Magnuson J.K."/>
            <person name="James T.Y."/>
            <person name="O'Malley M.A."/>
            <person name="Stajich J.E."/>
            <person name="Spatafora J.W."/>
            <person name="Visel A."/>
            <person name="Grigoriev I.V."/>
        </authorList>
    </citation>
    <scope>NUCLEOTIDE SEQUENCE [LARGE SCALE GENOMIC DNA]</scope>
    <source>
        <strain evidence="14 15">NRRL 3301</strain>
    </source>
</reference>
<dbReference type="Pfam" id="PF00225">
    <property type="entry name" value="Kinesin"/>
    <property type="match status" value="1"/>
</dbReference>
<evidence type="ECO:0000256" key="8">
    <source>
        <dbReference type="ARBA" id="ARBA00034704"/>
    </source>
</evidence>
<dbReference type="Gene3D" id="3.40.850.10">
    <property type="entry name" value="Kinesin motor domain"/>
    <property type="match status" value="1"/>
</dbReference>
<feature type="compositionally biased region" description="Basic and acidic residues" evidence="12">
    <location>
        <begin position="662"/>
        <end position="679"/>
    </location>
</feature>
<feature type="domain" description="Kinesin motor" evidence="13">
    <location>
        <begin position="55"/>
        <end position="365"/>
    </location>
</feature>
<dbReference type="GO" id="GO:0008017">
    <property type="term" value="F:microtubule binding"/>
    <property type="evidence" value="ECO:0007669"/>
    <property type="project" value="InterPro"/>
</dbReference>
<accession>A0A1X2GPI4</accession>
<comment type="caution">
    <text evidence="9">Lacks conserved residue(s) required for the propagation of feature annotation.</text>
</comment>
<gene>
    <name evidence="14" type="ORF">DM01DRAFT_1371695</name>
</gene>
<evidence type="ECO:0000256" key="9">
    <source>
        <dbReference type="PROSITE-ProRule" id="PRU00283"/>
    </source>
</evidence>
<dbReference type="InterPro" id="IPR036961">
    <property type="entry name" value="Kinesin_motor_dom_sf"/>
</dbReference>
<evidence type="ECO:0000256" key="1">
    <source>
        <dbReference type="ARBA" id="ARBA00004245"/>
    </source>
</evidence>
<feature type="coiled-coil region" evidence="11">
    <location>
        <begin position="616"/>
        <end position="643"/>
    </location>
</feature>
<dbReference type="GO" id="GO:0005876">
    <property type="term" value="C:spindle microtubule"/>
    <property type="evidence" value="ECO:0007669"/>
    <property type="project" value="TreeGrafter"/>
</dbReference>
<dbReference type="EMBL" id="MCGT01000006">
    <property type="protein sequence ID" value="ORX58671.1"/>
    <property type="molecule type" value="Genomic_DNA"/>
</dbReference>
<dbReference type="GO" id="GO:0072686">
    <property type="term" value="C:mitotic spindle"/>
    <property type="evidence" value="ECO:0007669"/>
    <property type="project" value="TreeGrafter"/>
</dbReference>
<evidence type="ECO:0000256" key="10">
    <source>
        <dbReference type="RuleBase" id="RU000394"/>
    </source>
</evidence>
<dbReference type="InterPro" id="IPR019821">
    <property type="entry name" value="Kinesin_motor_CS"/>
</dbReference>
<keyword evidence="6 10" id="KW-0505">Motor protein</keyword>
<keyword evidence="7" id="KW-0206">Cytoskeleton</keyword>
<dbReference type="InterPro" id="IPR047149">
    <property type="entry name" value="KIF11-like"/>
</dbReference>
<evidence type="ECO:0000313" key="15">
    <source>
        <dbReference type="Proteomes" id="UP000242146"/>
    </source>
</evidence>
<dbReference type="PROSITE" id="PS00411">
    <property type="entry name" value="KINESIN_MOTOR_1"/>
    <property type="match status" value="1"/>
</dbReference>
<keyword evidence="15" id="KW-1185">Reference proteome</keyword>
<keyword evidence="2" id="KW-0963">Cytoplasm</keyword>
<dbReference type="GO" id="GO:0008574">
    <property type="term" value="F:plus-end-directed microtubule motor activity"/>
    <property type="evidence" value="ECO:0007669"/>
    <property type="project" value="TreeGrafter"/>
</dbReference>
<evidence type="ECO:0000256" key="7">
    <source>
        <dbReference type="ARBA" id="ARBA00023212"/>
    </source>
</evidence>
<dbReference type="FunFam" id="3.40.850.10:FF:000019">
    <property type="entry name" value="Kinesin-like protein KIN-5D"/>
    <property type="match status" value="1"/>
</dbReference>
<keyword evidence="4 10" id="KW-0547">Nucleotide-binding</keyword>
<evidence type="ECO:0000256" key="11">
    <source>
        <dbReference type="SAM" id="Coils"/>
    </source>
</evidence>
<dbReference type="InterPro" id="IPR027417">
    <property type="entry name" value="P-loop_NTPase"/>
</dbReference>
<dbReference type="PROSITE" id="PS50067">
    <property type="entry name" value="KINESIN_MOTOR_2"/>
    <property type="match status" value="1"/>
</dbReference>
<dbReference type="AlphaFoldDB" id="A0A1X2GPI4"/>
<proteinExistence type="inferred from homology"/>
<evidence type="ECO:0000313" key="14">
    <source>
        <dbReference type="EMBL" id="ORX58671.1"/>
    </source>
</evidence>
<dbReference type="GO" id="GO:0000073">
    <property type="term" value="P:initial mitotic spindle pole body separation"/>
    <property type="evidence" value="ECO:0007669"/>
    <property type="project" value="TreeGrafter"/>
</dbReference>
<keyword evidence="11" id="KW-0175">Coiled coil</keyword>
<keyword evidence="5 10" id="KW-0067">ATP-binding</keyword>
<evidence type="ECO:0000256" key="3">
    <source>
        <dbReference type="ARBA" id="ARBA00022701"/>
    </source>
</evidence>
<sequence>MSDIGSTRKRKPLPSYKSAGQPARRSAIAITNGKHTSKRPSPGSSQHLYHDKGTNIQVVLRCRGRNEAELAADSPVILEPNGHREVLLTTNNRMFTFDRVFDQHATQEHIYNEVAQPILDQVLEGYTMEGNLHQNTHDGGIIPRVIDKLFAALDQQGKEYSVKVSLLELYNEELRDLLNPTHNQPGHHIKLYEDKITSGIIVQGMEEKYIDNAQDGLNVLRQGIRYRSVGATKINEKSSRSHCIFSLVAHIRESVPGGEDVFRVGKLNLVDLAGSENVLRSGAEHQRAREAGMINQSLLTLGRVINQLVEQSSHIPYRESKLTRLLKDSLGGRTRTCIIATVSIAKMNQEEILSTLDYANRAKNIRNRPETNQPTNRNVHIRDLELKIEQLKADLQASYEKNGVYMTHKSYEGMKDEAQQLKDGLKDKQDRLDKARMDVLNADARCRDALAKMDTLERDYDRKLEQIKKEEQESRTKHMNQMASFLDAWGNDCKALQKEIHTIGKRHTQVYQKHIQDDQSHLQGILQGFTKWKTMIEESMVQEIRRLKHTNKAQVEMFEKEKEQEDRAWAKVAKLVADIGESRRSSLANTSESVNHSLLNNIDLLELLQRDMRHATSKHTDQIEQKKEEIAALEHDLKIDHDRHSKVLSQFYTLLTQADAQKKELRTNAPPDSRKRSLDEPENVPIPTKRTHH</sequence>
<protein>
    <recommendedName>
        <fullName evidence="10">Kinesin-like protein</fullName>
    </recommendedName>
</protein>
<evidence type="ECO:0000256" key="2">
    <source>
        <dbReference type="ARBA" id="ARBA00022490"/>
    </source>
</evidence>
<dbReference type="OrthoDB" id="3176171at2759"/>
<dbReference type="Proteomes" id="UP000242146">
    <property type="component" value="Unassembled WGS sequence"/>
</dbReference>
<dbReference type="SMART" id="SM00129">
    <property type="entry name" value="KISc"/>
    <property type="match status" value="1"/>
</dbReference>
<feature type="region of interest" description="Disordered" evidence="12">
    <location>
        <begin position="662"/>
        <end position="693"/>
    </location>
</feature>
<dbReference type="GO" id="GO:0005524">
    <property type="term" value="F:ATP binding"/>
    <property type="evidence" value="ECO:0007669"/>
    <property type="project" value="UniProtKB-KW"/>
</dbReference>
<organism evidence="14 15">
    <name type="scientific">Hesseltinella vesiculosa</name>
    <dbReference type="NCBI Taxonomy" id="101127"/>
    <lineage>
        <taxon>Eukaryota</taxon>
        <taxon>Fungi</taxon>
        <taxon>Fungi incertae sedis</taxon>
        <taxon>Mucoromycota</taxon>
        <taxon>Mucoromycotina</taxon>
        <taxon>Mucoromycetes</taxon>
        <taxon>Mucorales</taxon>
        <taxon>Cunninghamellaceae</taxon>
        <taxon>Hesseltinella</taxon>
    </lineage>
</organism>
<comment type="caution">
    <text evidence="14">The sequence shown here is derived from an EMBL/GenBank/DDBJ whole genome shotgun (WGS) entry which is preliminary data.</text>
</comment>
<evidence type="ECO:0000256" key="5">
    <source>
        <dbReference type="ARBA" id="ARBA00022840"/>
    </source>
</evidence>
<dbReference type="PANTHER" id="PTHR47970">
    <property type="entry name" value="KINESIN-LIKE PROTEIN KIF11"/>
    <property type="match status" value="1"/>
</dbReference>